<reference evidence="4" key="1">
    <citation type="submission" date="2022-06" db="EMBL/GenBank/DDBJ databases">
        <title>Complete genome sequences of two strains of the flax pathogen Septoria linicola.</title>
        <authorList>
            <person name="Lapalu N."/>
            <person name="Simon A."/>
            <person name="Demenou B."/>
            <person name="Paumier D."/>
            <person name="Guillot M.-P."/>
            <person name="Gout L."/>
            <person name="Valade R."/>
        </authorList>
    </citation>
    <scope>NUCLEOTIDE SEQUENCE</scope>
    <source>
        <strain evidence="4">SE15195</strain>
    </source>
</reference>
<feature type="region of interest" description="Disordered" evidence="2">
    <location>
        <begin position="314"/>
        <end position="490"/>
    </location>
</feature>
<dbReference type="GO" id="GO:0008270">
    <property type="term" value="F:zinc ion binding"/>
    <property type="evidence" value="ECO:0007669"/>
    <property type="project" value="UniProtKB-KW"/>
</dbReference>
<name>A0A9Q9AVD8_9PEZI</name>
<organism evidence="4 5">
    <name type="scientific">Septoria linicola</name>
    <dbReference type="NCBI Taxonomy" id="215465"/>
    <lineage>
        <taxon>Eukaryota</taxon>
        <taxon>Fungi</taxon>
        <taxon>Dikarya</taxon>
        <taxon>Ascomycota</taxon>
        <taxon>Pezizomycotina</taxon>
        <taxon>Dothideomycetes</taxon>
        <taxon>Dothideomycetidae</taxon>
        <taxon>Mycosphaerellales</taxon>
        <taxon>Mycosphaerellaceae</taxon>
        <taxon>Septoria</taxon>
    </lineage>
</organism>
<feature type="compositionally biased region" description="Low complexity" evidence="2">
    <location>
        <begin position="135"/>
        <end position="150"/>
    </location>
</feature>
<dbReference type="EMBL" id="CP099422">
    <property type="protein sequence ID" value="USW53903.1"/>
    <property type="molecule type" value="Genomic_DNA"/>
</dbReference>
<keyword evidence="5" id="KW-1185">Reference proteome</keyword>
<feature type="domain" description="C3H1-type" evidence="3">
    <location>
        <begin position="212"/>
        <end position="241"/>
    </location>
</feature>
<feature type="region of interest" description="Disordered" evidence="2">
    <location>
        <begin position="135"/>
        <end position="174"/>
    </location>
</feature>
<dbReference type="OrthoDB" id="5355510at2759"/>
<feature type="compositionally biased region" description="Polar residues" evidence="2">
    <location>
        <begin position="451"/>
        <end position="476"/>
    </location>
</feature>
<dbReference type="InterPro" id="IPR000571">
    <property type="entry name" value="Znf_CCCH"/>
</dbReference>
<gene>
    <name evidence="4" type="ORF">Slin15195_G072220</name>
</gene>
<accession>A0A9Q9AVD8</accession>
<evidence type="ECO:0000256" key="1">
    <source>
        <dbReference type="PROSITE-ProRule" id="PRU00723"/>
    </source>
</evidence>
<evidence type="ECO:0000313" key="4">
    <source>
        <dbReference type="EMBL" id="USW53903.1"/>
    </source>
</evidence>
<keyword evidence="1" id="KW-0862">Zinc</keyword>
<feature type="compositionally biased region" description="Basic and acidic residues" evidence="2">
    <location>
        <begin position="418"/>
        <end position="428"/>
    </location>
</feature>
<dbReference type="AlphaFoldDB" id="A0A9Q9AVD8"/>
<feature type="compositionally biased region" description="Basic residues" evidence="2">
    <location>
        <begin position="477"/>
        <end position="487"/>
    </location>
</feature>
<dbReference type="Proteomes" id="UP001056384">
    <property type="component" value="Chromosome 5"/>
</dbReference>
<feature type="region of interest" description="Disordered" evidence="2">
    <location>
        <begin position="95"/>
        <end position="118"/>
    </location>
</feature>
<sequence length="508" mass="54817">MAAQPYTQMPGFLPGASYHQRSSPSIDGSQPRLTYFITRTPSGLPVPLIPADELPFTVKLHNVSRVLQPQDTYGLQYVGTSPYTGTLFKLDPNATSATMQRSNSQSPNEPVHVRSQSGTPAKQFLAPDALARQAYSNSSYSGPSSPAMNSMRSLTASEAAPSWRRSEPIDTTDTQGVIDAILRSEAGAETAELLGYRSRDTTPPPSGILPDQDKKVFCTHWIMTGDCKFVQQGCRYKHEMPSEAKLKELGIRHTPRWWQEQNASIKLGGMRNIVGSGLKPLEMLNMGKGDEADDESSSDESEVIEMVKQVPVKAQDANVGSKQILKSKTEAKSPVAPPTRPSSPVMEPAKSPRKPSTTSDLIDFTPALASVPAPPPAPKPTTRPAPPSNPRTTISIGINNLPGTPAKTTKVFVPAGDSPEHHIADMKKRERITRFKQQQSSTPSPSQASTNKSECSPGSGLQASKHAPQTPTTASPKRSRAGCRIRRPAVVSPVAKVFEIGSEKKEKA</sequence>
<feature type="compositionally biased region" description="Low complexity" evidence="2">
    <location>
        <begin position="437"/>
        <end position="450"/>
    </location>
</feature>
<evidence type="ECO:0000256" key="2">
    <source>
        <dbReference type="SAM" id="MobiDB-lite"/>
    </source>
</evidence>
<dbReference type="PROSITE" id="PS50103">
    <property type="entry name" value="ZF_C3H1"/>
    <property type="match status" value="1"/>
</dbReference>
<feature type="compositionally biased region" description="Pro residues" evidence="2">
    <location>
        <begin position="372"/>
        <end position="389"/>
    </location>
</feature>
<proteinExistence type="predicted"/>
<protein>
    <submittedName>
        <fullName evidence="4">Zinc finger, CCCH-type</fullName>
    </submittedName>
</protein>
<evidence type="ECO:0000259" key="3">
    <source>
        <dbReference type="PROSITE" id="PS50103"/>
    </source>
</evidence>
<feature type="zinc finger region" description="C3H1-type" evidence="1">
    <location>
        <begin position="212"/>
        <end position="241"/>
    </location>
</feature>
<keyword evidence="1" id="KW-0863">Zinc-finger</keyword>
<evidence type="ECO:0000313" key="5">
    <source>
        <dbReference type="Proteomes" id="UP001056384"/>
    </source>
</evidence>
<keyword evidence="1" id="KW-0479">Metal-binding</keyword>